<name>A0ABS6EQX2_9FIRM</name>
<evidence type="ECO:0000313" key="4">
    <source>
        <dbReference type="Proteomes" id="UP000783588"/>
    </source>
</evidence>
<keyword evidence="1" id="KW-0175">Coiled coil</keyword>
<feature type="coiled-coil region" evidence="1">
    <location>
        <begin position="91"/>
        <end position="118"/>
    </location>
</feature>
<accession>A0ABS6EQX2</accession>
<evidence type="ECO:0000259" key="2">
    <source>
        <dbReference type="Pfam" id="PF14353"/>
    </source>
</evidence>
<dbReference type="Proteomes" id="UP000783588">
    <property type="component" value="Unassembled WGS sequence"/>
</dbReference>
<evidence type="ECO:0000256" key="1">
    <source>
        <dbReference type="SAM" id="Coils"/>
    </source>
</evidence>
<protein>
    <submittedName>
        <fullName evidence="3">CpXC domain-containing protein</fullName>
    </submittedName>
</protein>
<keyword evidence="4" id="KW-1185">Reference proteome</keyword>
<evidence type="ECO:0000313" key="3">
    <source>
        <dbReference type="EMBL" id="MBU5489890.1"/>
    </source>
</evidence>
<dbReference type="EMBL" id="JAHLQI010000002">
    <property type="protein sequence ID" value="MBU5489890.1"/>
    <property type="molecule type" value="Genomic_DNA"/>
</dbReference>
<comment type="caution">
    <text evidence="3">The sequence shown here is derived from an EMBL/GenBank/DDBJ whole genome shotgun (WGS) entry which is preliminary data.</text>
</comment>
<gene>
    <name evidence="3" type="ORF">KQI75_04525</name>
</gene>
<feature type="domain" description="CpXC" evidence="2">
    <location>
        <begin position="10"/>
        <end position="121"/>
    </location>
</feature>
<dbReference type="InterPro" id="IPR025682">
    <property type="entry name" value="CpXC_dom"/>
</dbReference>
<sequence length="215" mass="24635">MSTPNTTQMTCPKCSTTFDIEQYNVINAQTQPELREKLLNGSMFLQTCPRCGTHMHAAYTCVYSNDEKKFLVSFQPSMEKPAVTPLMPQYKLRLERTLAGFLERIRILEAELDDVTIEMVKYLVTAQLTRQFPNKTITRLLFVSADNENVFFQYDDNNPAEQIQIPLATIWRYEDRLTASGFRPNVTGYLAVDSQFVRNSGILRCLAPQTPQNSD</sequence>
<dbReference type="RefSeq" id="WP_216469546.1">
    <property type="nucleotide sequence ID" value="NZ_JAHLQI010000002.1"/>
</dbReference>
<organism evidence="3 4">
    <name type="scientific">Butyricicoccus intestinisimiae</name>
    <dbReference type="NCBI Taxonomy" id="2841509"/>
    <lineage>
        <taxon>Bacteria</taxon>
        <taxon>Bacillati</taxon>
        <taxon>Bacillota</taxon>
        <taxon>Clostridia</taxon>
        <taxon>Eubacteriales</taxon>
        <taxon>Butyricicoccaceae</taxon>
        <taxon>Butyricicoccus</taxon>
    </lineage>
</organism>
<reference evidence="3 4" key="1">
    <citation type="submission" date="2021-06" db="EMBL/GenBank/DDBJ databases">
        <authorList>
            <person name="Sun Q."/>
            <person name="Li D."/>
        </authorList>
    </citation>
    <scope>NUCLEOTIDE SEQUENCE [LARGE SCALE GENOMIC DNA]</scope>
    <source>
        <strain evidence="3 4">MSJd-7</strain>
    </source>
</reference>
<proteinExistence type="predicted"/>
<dbReference type="Pfam" id="PF14353">
    <property type="entry name" value="CpXC"/>
    <property type="match status" value="1"/>
</dbReference>